<organism evidence="1 2">
    <name type="scientific">Podila minutissima</name>
    <dbReference type="NCBI Taxonomy" id="64525"/>
    <lineage>
        <taxon>Eukaryota</taxon>
        <taxon>Fungi</taxon>
        <taxon>Fungi incertae sedis</taxon>
        <taxon>Mucoromycota</taxon>
        <taxon>Mortierellomycotina</taxon>
        <taxon>Mortierellomycetes</taxon>
        <taxon>Mortierellales</taxon>
        <taxon>Mortierellaceae</taxon>
        <taxon>Podila</taxon>
    </lineage>
</organism>
<reference evidence="1" key="1">
    <citation type="journal article" date="2020" name="Fungal Divers.">
        <title>Resolving the Mortierellaceae phylogeny through synthesis of multi-gene phylogenetics and phylogenomics.</title>
        <authorList>
            <person name="Vandepol N."/>
            <person name="Liber J."/>
            <person name="Desiro A."/>
            <person name="Na H."/>
            <person name="Kennedy M."/>
            <person name="Barry K."/>
            <person name="Grigoriev I.V."/>
            <person name="Miller A.N."/>
            <person name="O'Donnell K."/>
            <person name="Stajich J.E."/>
            <person name="Bonito G."/>
        </authorList>
    </citation>
    <scope>NUCLEOTIDE SEQUENCE</scope>
    <source>
        <strain evidence="1">NVP1</strain>
    </source>
</reference>
<proteinExistence type="predicted"/>
<comment type="caution">
    <text evidence="1">The sequence shown here is derived from an EMBL/GenBank/DDBJ whole genome shotgun (WGS) entry which is preliminary data.</text>
</comment>
<evidence type="ECO:0000313" key="2">
    <source>
        <dbReference type="Proteomes" id="UP000696485"/>
    </source>
</evidence>
<dbReference type="Proteomes" id="UP000696485">
    <property type="component" value="Unassembled WGS sequence"/>
</dbReference>
<dbReference type="EMBL" id="JAAAUY010000524">
    <property type="protein sequence ID" value="KAF9328882.1"/>
    <property type="molecule type" value="Genomic_DNA"/>
</dbReference>
<protein>
    <submittedName>
        <fullName evidence="1">Uncharacterized protein</fullName>
    </submittedName>
</protein>
<gene>
    <name evidence="1" type="ORF">BG006_008011</name>
</gene>
<accession>A0A9P5VKA1</accession>
<name>A0A9P5VKA1_9FUNG</name>
<evidence type="ECO:0000313" key="1">
    <source>
        <dbReference type="EMBL" id="KAF9328882.1"/>
    </source>
</evidence>
<keyword evidence="2" id="KW-1185">Reference proteome</keyword>
<dbReference type="AlphaFoldDB" id="A0A9P5VKA1"/>
<sequence length="241" mass="26604">DFITVSKLPSELCKNIWLRCPKLLTIDLVGAPSRHTAMSSQKEDTQVMLIESVHHLQSFTLDAESMTPRICQVLLDLHCSWLEKIDLTIHQPRAEDFSIANKILATGVPNLMSFAMSALFYLESWQLLDCLAMFSRPWTCIWLMKVQVCGFAPTAMPVGMRVPGGKVAEAISTEGVPNVGADHFLATYGWVSVHVPYDSEANFGATDLKMPLGAFLEQSGTCPAICEITLNSFVCKGLHVE</sequence>
<feature type="non-terminal residue" evidence="1">
    <location>
        <position position="1"/>
    </location>
</feature>